<dbReference type="RefSeq" id="XP_068349451.1">
    <property type="nucleotide sequence ID" value="XM_068511482.1"/>
</dbReference>
<keyword evidence="1" id="KW-0472">Membrane</keyword>
<dbReference type="Proteomes" id="UP000179807">
    <property type="component" value="Unassembled WGS sequence"/>
</dbReference>
<dbReference type="AlphaFoldDB" id="A0A1J4JAV3"/>
<dbReference type="GeneID" id="94846186"/>
<accession>A0A1J4JAV3</accession>
<dbReference type="VEuPathDB" id="TrichDB:TRFO_37532"/>
<organism evidence="2 3">
    <name type="scientific">Tritrichomonas foetus</name>
    <dbReference type="NCBI Taxonomy" id="1144522"/>
    <lineage>
        <taxon>Eukaryota</taxon>
        <taxon>Metamonada</taxon>
        <taxon>Parabasalia</taxon>
        <taxon>Tritrichomonadida</taxon>
        <taxon>Tritrichomonadidae</taxon>
        <taxon>Tritrichomonas</taxon>
    </lineage>
</organism>
<gene>
    <name evidence="2" type="ORF">TRFO_37532</name>
</gene>
<feature type="transmembrane region" description="Helical" evidence="1">
    <location>
        <begin position="29"/>
        <end position="51"/>
    </location>
</feature>
<evidence type="ECO:0000313" key="3">
    <source>
        <dbReference type="Proteomes" id="UP000179807"/>
    </source>
</evidence>
<keyword evidence="3" id="KW-1185">Reference proteome</keyword>
<name>A0A1J4JAV3_9EUKA</name>
<sequence>MGLTAGSLILFCTGPLISVLFPVRDGERSSIWCFFSIAECFITVMTQYMALRQAQKVAKKTE</sequence>
<reference evidence="2" key="1">
    <citation type="submission" date="2016-10" db="EMBL/GenBank/DDBJ databases">
        <authorList>
            <person name="Benchimol M."/>
            <person name="Almeida L.G."/>
            <person name="Vasconcelos A.T."/>
            <person name="Perreira-Neves A."/>
            <person name="Rosa I.A."/>
            <person name="Tasca T."/>
            <person name="Bogo M.R."/>
            <person name="de Souza W."/>
        </authorList>
    </citation>
    <scope>NUCLEOTIDE SEQUENCE [LARGE SCALE GENOMIC DNA]</scope>
    <source>
        <strain evidence="2">K</strain>
    </source>
</reference>
<dbReference type="EMBL" id="MLAK01001184">
    <property type="protein sequence ID" value="OHS96314.1"/>
    <property type="molecule type" value="Genomic_DNA"/>
</dbReference>
<proteinExistence type="predicted"/>
<protein>
    <submittedName>
        <fullName evidence="2">Uncharacterized protein</fullName>
    </submittedName>
</protein>
<comment type="caution">
    <text evidence="2">The sequence shown here is derived from an EMBL/GenBank/DDBJ whole genome shotgun (WGS) entry which is preliminary data.</text>
</comment>
<dbReference type="OrthoDB" id="10267839at2759"/>
<evidence type="ECO:0000256" key="1">
    <source>
        <dbReference type="SAM" id="Phobius"/>
    </source>
</evidence>
<keyword evidence="1" id="KW-0812">Transmembrane</keyword>
<evidence type="ECO:0000313" key="2">
    <source>
        <dbReference type="EMBL" id="OHS96314.1"/>
    </source>
</evidence>
<keyword evidence="1" id="KW-1133">Transmembrane helix</keyword>